<dbReference type="EMBL" id="JARJBC010000029">
    <property type="protein sequence ID" value="MDF3293717.1"/>
    <property type="molecule type" value="Genomic_DNA"/>
</dbReference>
<comment type="caution">
    <text evidence="3">The sequence shown here is derived from an EMBL/GenBank/DDBJ whole genome shotgun (WGS) entry which is preliminary data.</text>
</comment>
<name>A0ABT5ZV61_9ACTN</name>
<dbReference type="RefSeq" id="WP_276096594.1">
    <property type="nucleotide sequence ID" value="NZ_JARJBC010000029.1"/>
</dbReference>
<evidence type="ECO:0000313" key="4">
    <source>
        <dbReference type="Proteomes" id="UP001216579"/>
    </source>
</evidence>
<organism evidence="3 4">
    <name type="scientific">Streptomyces silvisoli</name>
    <dbReference type="NCBI Taxonomy" id="3034235"/>
    <lineage>
        <taxon>Bacteria</taxon>
        <taxon>Bacillati</taxon>
        <taxon>Actinomycetota</taxon>
        <taxon>Actinomycetes</taxon>
        <taxon>Kitasatosporales</taxon>
        <taxon>Streptomycetaceae</taxon>
        <taxon>Streptomyces</taxon>
    </lineage>
</organism>
<feature type="chain" id="PRO_5047531144" evidence="1">
    <location>
        <begin position="25"/>
        <end position="135"/>
    </location>
</feature>
<proteinExistence type="predicted"/>
<dbReference type="InterPro" id="IPR046266">
    <property type="entry name" value="DUF6299"/>
</dbReference>
<feature type="signal peptide" evidence="1">
    <location>
        <begin position="1"/>
        <end position="24"/>
    </location>
</feature>
<sequence>MRIPGVLSLAAVAVLVASVGVARADDGSGISLDRVGGVSRGGTVSLSGTYRCVEDGTVLVGAGVAQGGRQYGIDGAVAECDGNPHRWRSVGRAAVRPGRARVRVTLVKLSPAGLVPLPRFLAVADDDVRLTRQGS</sequence>
<keyword evidence="4" id="KW-1185">Reference proteome</keyword>
<evidence type="ECO:0000256" key="1">
    <source>
        <dbReference type="SAM" id="SignalP"/>
    </source>
</evidence>
<protein>
    <submittedName>
        <fullName evidence="3">DUF6299 family protein</fullName>
    </submittedName>
</protein>
<evidence type="ECO:0000259" key="2">
    <source>
        <dbReference type="Pfam" id="PF19816"/>
    </source>
</evidence>
<accession>A0ABT5ZV61</accession>
<evidence type="ECO:0000313" key="3">
    <source>
        <dbReference type="EMBL" id="MDF3293717.1"/>
    </source>
</evidence>
<keyword evidence="1" id="KW-0732">Signal</keyword>
<gene>
    <name evidence="3" type="ORF">P3G67_31795</name>
</gene>
<feature type="domain" description="DUF6299" evidence="2">
    <location>
        <begin position="30"/>
        <end position="132"/>
    </location>
</feature>
<dbReference type="Proteomes" id="UP001216579">
    <property type="component" value="Unassembled WGS sequence"/>
</dbReference>
<dbReference type="Pfam" id="PF19816">
    <property type="entry name" value="DUF6299"/>
    <property type="match status" value="1"/>
</dbReference>
<reference evidence="3 4" key="1">
    <citation type="submission" date="2023-03" db="EMBL/GenBank/DDBJ databases">
        <title>Draft genome sequence of Streptomyces sp. RB6PN23 isolated from peat swamp forest in Thailand.</title>
        <authorList>
            <person name="Klaysubun C."/>
            <person name="Duangmal K."/>
        </authorList>
    </citation>
    <scope>NUCLEOTIDE SEQUENCE [LARGE SCALE GENOMIC DNA]</scope>
    <source>
        <strain evidence="3 4">RB6PN23</strain>
    </source>
</reference>